<feature type="transmembrane region" description="Helical" evidence="2">
    <location>
        <begin position="63"/>
        <end position="82"/>
    </location>
</feature>
<accession>A0A3S5F7R6</accession>
<dbReference type="EMBL" id="LR134521">
    <property type="protein sequence ID" value="VEJ31225.1"/>
    <property type="molecule type" value="Genomic_DNA"/>
</dbReference>
<evidence type="ECO:0008006" key="5">
    <source>
        <dbReference type="Google" id="ProtNLM"/>
    </source>
</evidence>
<sequence length="160" mass="17701">MSNMPPSYPQVPPQQTMPPAPKRPQLTPEERRRKLMRSLWLLLAGSMLTLSGTPFLLSPFPLFLLLFVLVFLGIGLTIMAIVRNAQGRGPWILYVAAGLSLLFAGWTLLSGLVMALNPDAQNYRQCYSHALTDTDMKQCQESFDRAVRANTSVSIGEPAP</sequence>
<evidence type="ECO:0000256" key="2">
    <source>
        <dbReference type="SAM" id="Phobius"/>
    </source>
</evidence>
<feature type="compositionally biased region" description="Pro residues" evidence="1">
    <location>
        <begin position="1"/>
        <end position="22"/>
    </location>
</feature>
<evidence type="ECO:0000313" key="4">
    <source>
        <dbReference type="Proteomes" id="UP000270988"/>
    </source>
</evidence>
<feature type="region of interest" description="Disordered" evidence="1">
    <location>
        <begin position="1"/>
        <end position="28"/>
    </location>
</feature>
<evidence type="ECO:0000313" key="3">
    <source>
        <dbReference type="EMBL" id="VEJ31225.1"/>
    </source>
</evidence>
<gene>
    <name evidence="3" type="ORF">NCTC10918_02530</name>
</gene>
<proteinExistence type="predicted"/>
<organism evidence="3 4">
    <name type="scientific">Rothia dentocariosa</name>
    <dbReference type="NCBI Taxonomy" id="2047"/>
    <lineage>
        <taxon>Bacteria</taxon>
        <taxon>Bacillati</taxon>
        <taxon>Actinomycetota</taxon>
        <taxon>Actinomycetes</taxon>
        <taxon>Micrococcales</taxon>
        <taxon>Micrococcaceae</taxon>
        <taxon>Rothia</taxon>
    </lineage>
</organism>
<keyword evidence="2" id="KW-0472">Membrane</keyword>
<protein>
    <recommendedName>
        <fullName evidence="5">4-hydroxyphenylpyruvate dioxygenase</fullName>
    </recommendedName>
</protein>
<keyword evidence="2" id="KW-0812">Transmembrane</keyword>
<feature type="transmembrane region" description="Helical" evidence="2">
    <location>
        <begin position="39"/>
        <end position="57"/>
    </location>
</feature>
<evidence type="ECO:0000256" key="1">
    <source>
        <dbReference type="SAM" id="MobiDB-lite"/>
    </source>
</evidence>
<feature type="transmembrane region" description="Helical" evidence="2">
    <location>
        <begin position="91"/>
        <end position="116"/>
    </location>
</feature>
<dbReference type="Proteomes" id="UP000270988">
    <property type="component" value="Chromosome"/>
</dbReference>
<reference evidence="3 4" key="1">
    <citation type="submission" date="2018-12" db="EMBL/GenBank/DDBJ databases">
        <authorList>
            <consortium name="Pathogen Informatics"/>
        </authorList>
    </citation>
    <scope>NUCLEOTIDE SEQUENCE [LARGE SCALE GENOMIC DNA]</scope>
    <source>
        <strain evidence="3 4">NCTC10918</strain>
    </source>
</reference>
<keyword evidence="2" id="KW-1133">Transmembrane helix</keyword>
<dbReference type="AlphaFoldDB" id="A0A3S5F7R6"/>
<name>A0A3S5F7R6_9MICC</name>